<keyword evidence="3" id="KW-0372">Hormone</keyword>
<gene>
    <name evidence="7" type="ORF">TKK_017157</name>
</gene>
<dbReference type="AlphaFoldDB" id="A0ABD2W4U0"/>
<protein>
    <recommendedName>
        <fullName evidence="6">Corticotropin-releasing factor domain-containing protein</fullName>
    </recommendedName>
</protein>
<evidence type="ECO:0000259" key="6">
    <source>
        <dbReference type="SMART" id="SM00039"/>
    </source>
</evidence>
<feature type="region of interest" description="Disordered" evidence="4">
    <location>
        <begin position="84"/>
        <end position="111"/>
    </location>
</feature>
<feature type="compositionally biased region" description="Low complexity" evidence="4">
    <location>
        <begin position="95"/>
        <end position="104"/>
    </location>
</feature>
<dbReference type="InterPro" id="IPR000187">
    <property type="entry name" value="CRF"/>
</dbReference>
<dbReference type="GO" id="GO:0005576">
    <property type="term" value="C:extracellular region"/>
    <property type="evidence" value="ECO:0007669"/>
    <property type="project" value="UniProtKB-SubCell"/>
</dbReference>
<feature type="compositionally biased region" description="Polar residues" evidence="4">
    <location>
        <begin position="84"/>
        <end position="94"/>
    </location>
</feature>
<evidence type="ECO:0000313" key="8">
    <source>
        <dbReference type="Proteomes" id="UP001627154"/>
    </source>
</evidence>
<evidence type="ECO:0000256" key="1">
    <source>
        <dbReference type="ARBA" id="ARBA00004613"/>
    </source>
</evidence>
<keyword evidence="8" id="KW-1185">Reference proteome</keyword>
<sequence>MGKQQRRCSMMSLLSLLATTTLVGLAQAGPLARTSSHNAAIQSLQIPVDRDRFLLILLVNQKDFVAEGKSMEDMLEYLNEHDAGTTSNEADSNVSSSSSSSSSSNGRDKRMGSLSIVNSVDVLRQRVLLELARRKAMEDQRQISENRRLLDSVGKRSSYPGSSIMARKKDSSAADSSLEHDQLQRQFDELMMHVKFYRKKNKASQAKIKNSESFAHFFISLSLTLLQRSSLARLSGVLQRRTIRTGYTRPRELLFDVINFIFFLYSVVLSSRSQRRFWEKLIFYQFLCPESCSKAHSRHEYKSRS</sequence>
<reference evidence="7 8" key="1">
    <citation type="journal article" date="2024" name="bioRxiv">
        <title>A reference genome for Trichogramma kaykai: A tiny desert-dwelling parasitoid wasp with competing sex-ratio distorters.</title>
        <authorList>
            <person name="Culotta J."/>
            <person name="Lindsey A.R."/>
        </authorList>
    </citation>
    <scope>NUCLEOTIDE SEQUENCE [LARGE SCALE GENOMIC DNA]</scope>
    <source>
        <strain evidence="7 8">KSX58</strain>
    </source>
</reference>
<evidence type="ECO:0000256" key="5">
    <source>
        <dbReference type="SAM" id="SignalP"/>
    </source>
</evidence>
<keyword evidence="5" id="KW-0732">Signal</keyword>
<comment type="caution">
    <text evidence="7">The sequence shown here is derived from an EMBL/GenBank/DDBJ whole genome shotgun (WGS) entry which is preliminary data.</text>
</comment>
<dbReference type="EMBL" id="JBJJXI010000136">
    <property type="protein sequence ID" value="KAL3388100.1"/>
    <property type="molecule type" value="Genomic_DNA"/>
</dbReference>
<evidence type="ECO:0000256" key="3">
    <source>
        <dbReference type="ARBA" id="ARBA00022702"/>
    </source>
</evidence>
<dbReference type="SMART" id="SM00039">
    <property type="entry name" value="CRF"/>
    <property type="match status" value="1"/>
</dbReference>
<feature type="region of interest" description="Disordered" evidence="4">
    <location>
        <begin position="148"/>
        <end position="177"/>
    </location>
</feature>
<dbReference type="Proteomes" id="UP001627154">
    <property type="component" value="Unassembled WGS sequence"/>
</dbReference>
<feature type="domain" description="Corticotropin-releasing factor" evidence="6">
    <location>
        <begin position="110"/>
        <end position="153"/>
    </location>
</feature>
<accession>A0ABD2W4U0</accession>
<evidence type="ECO:0000256" key="2">
    <source>
        <dbReference type="ARBA" id="ARBA00022525"/>
    </source>
</evidence>
<keyword evidence="2" id="KW-0964">Secreted</keyword>
<dbReference type="Pfam" id="PF00473">
    <property type="entry name" value="CRF"/>
    <property type="match status" value="1"/>
</dbReference>
<name>A0ABD2W4U0_9HYME</name>
<evidence type="ECO:0000256" key="4">
    <source>
        <dbReference type="SAM" id="MobiDB-lite"/>
    </source>
</evidence>
<feature type="signal peptide" evidence="5">
    <location>
        <begin position="1"/>
        <end position="28"/>
    </location>
</feature>
<feature type="chain" id="PRO_5044752928" description="Corticotropin-releasing factor domain-containing protein" evidence="5">
    <location>
        <begin position="29"/>
        <end position="305"/>
    </location>
</feature>
<evidence type="ECO:0000313" key="7">
    <source>
        <dbReference type="EMBL" id="KAL3388100.1"/>
    </source>
</evidence>
<comment type="subcellular location">
    <subcellularLocation>
        <location evidence="1">Secreted</location>
    </subcellularLocation>
</comment>
<proteinExistence type="predicted"/>
<organism evidence="7 8">
    <name type="scientific">Trichogramma kaykai</name>
    <dbReference type="NCBI Taxonomy" id="54128"/>
    <lineage>
        <taxon>Eukaryota</taxon>
        <taxon>Metazoa</taxon>
        <taxon>Ecdysozoa</taxon>
        <taxon>Arthropoda</taxon>
        <taxon>Hexapoda</taxon>
        <taxon>Insecta</taxon>
        <taxon>Pterygota</taxon>
        <taxon>Neoptera</taxon>
        <taxon>Endopterygota</taxon>
        <taxon>Hymenoptera</taxon>
        <taxon>Apocrita</taxon>
        <taxon>Proctotrupomorpha</taxon>
        <taxon>Chalcidoidea</taxon>
        <taxon>Trichogrammatidae</taxon>
        <taxon>Trichogramma</taxon>
    </lineage>
</organism>
<feature type="compositionally biased region" description="Basic and acidic residues" evidence="4">
    <location>
        <begin position="167"/>
        <end position="177"/>
    </location>
</feature>
<dbReference type="GO" id="GO:0005179">
    <property type="term" value="F:hormone activity"/>
    <property type="evidence" value="ECO:0007669"/>
    <property type="project" value="UniProtKB-KW"/>
</dbReference>